<dbReference type="Pfam" id="PF02776">
    <property type="entry name" value="TPP_enzyme_N"/>
    <property type="match status" value="1"/>
</dbReference>
<gene>
    <name evidence="5" type="ORF">GCM10023203_32800</name>
</gene>
<dbReference type="Proteomes" id="UP001500457">
    <property type="component" value="Unassembled WGS sequence"/>
</dbReference>
<dbReference type="Pfam" id="PF02775">
    <property type="entry name" value="TPP_enzyme_C"/>
    <property type="match status" value="1"/>
</dbReference>
<organism evidence="5 6">
    <name type="scientific">Actinomycetospora straminea</name>
    <dbReference type="NCBI Taxonomy" id="663607"/>
    <lineage>
        <taxon>Bacteria</taxon>
        <taxon>Bacillati</taxon>
        <taxon>Actinomycetota</taxon>
        <taxon>Actinomycetes</taxon>
        <taxon>Pseudonocardiales</taxon>
        <taxon>Pseudonocardiaceae</taxon>
        <taxon>Actinomycetospora</taxon>
    </lineage>
</organism>
<comment type="similarity">
    <text evidence="1">Belongs to the TPP enzyme family.</text>
</comment>
<dbReference type="Gene3D" id="3.40.50.970">
    <property type="match status" value="2"/>
</dbReference>
<evidence type="ECO:0000259" key="4">
    <source>
        <dbReference type="Pfam" id="PF02776"/>
    </source>
</evidence>
<evidence type="ECO:0000259" key="3">
    <source>
        <dbReference type="Pfam" id="PF02775"/>
    </source>
</evidence>
<dbReference type="EMBL" id="BAABHQ010000008">
    <property type="protein sequence ID" value="GAA4879603.1"/>
    <property type="molecule type" value="Genomic_DNA"/>
</dbReference>
<evidence type="ECO:0000256" key="1">
    <source>
        <dbReference type="ARBA" id="ARBA00007812"/>
    </source>
</evidence>
<accession>A0ABP9EJ08</accession>
<evidence type="ECO:0000313" key="6">
    <source>
        <dbReference type="Proteomes" id="UP001500457"/>
    </source>
</evidence>
<feature type="domain" description="Thiamine pyrophosphate enzyme TPP-binding" evidence="3">
    <location>
        <begin position="391"/>
        <end position="524"/>
    </location>
</feature>
<dbReference type="CDD" id="cd02002">
    <property type="entry name" value="TPP_BFDC"/>
    <property type="match status" value="1"/>
</dbReference>
<evidence type="ECO:0000256" key="2">
    <source>
        <dbReference type="ARBA" id="ARBA00023052"/>
    </source>
</evidence>
<evidence type="ECO:0000313" key="5">
    <source>
        <dbReference type="EMBL" id="GAA4879603.1"/>
    </source>
</evidence>
<dbReference type="InterPro" id="IPR011766">
    <property type="entry name" value="TPP_enzyme_TPP-bd"/>
</dbReference>
<dbReference type="InterPro" id="IPR012001">
    <property type="entry name" value="Thiamin_PyroP_enz_TPP-bd_dom"/>
</dbReference>
<dbReference type="InterPro" id="IPR029061">
    <property type="entry name" value="THDP-binding"/>
</dbReference>
<name>A0ABP9EJ08_9PSEU</name>
<dbReference type="CDD" id="cd07035">
    <property type="entry name" value="TPP_PYR_POX_like"/>
    <property type="match status" value="1"/>
</dbReference>
<dbReference type="PANTHER" id="PTHR18968:SF86">
    <property type="entry name" value="ACETOLACTATE SYNTHASE LARGE SUBUNIT ILVX-RELATED"/>
    <property type="match status" value="1"/>
</dbReference>
<proteinExistence type="inferred from homology"/>
<dbReference type="NCBIfam" id="NF005760">
    <property type="entry name" value="PRK07586.1"/>
    <property type="match status" value="1"/>
</dbReference>
<sequence length="531" mass="53772">MVLPVRHRRPVGRVRGAEALVGSLVGAGVDVCFMNPGTSEMHFVQALDDVPAMRGVLTLFEGVATGAADAHARITGRPAAVLLHLGPGLGNGMANLHNARRAGTPLLCVVGAHATDHVRHDAPLESDITALARTVSGWVHTCGDVRDVADDAVRAVAAATERGGQVATLVLPADVSWSDGGVPAPPLPAAAPFPPAASRVTDAAKAVREPGAVILLGGPALTARAMDAAGRVAAATGARLLVETFPRRWDTGAGRPRVDKLAYFAEQALEQLDGASSLVLAGARSPVSFFGYPGVPGDLVPDGATVVGLADAATDAAAALEALAAEVAPDAVAEPAPRDAPEPAPGPLDVRSLCAAVAATLPEDAIVVDESLTAAAVLAPALQTAAPHTQLALTGGAIGQGPPAAVGAAVAAPDRPVVAVQADGSALYTLQALWTQAREQLDVTTVLINNAAYAILRVELARTGAGEAAHSGRAGRMLTLTDPTPDFVALATGYGVPARRVETTEDLLDALRWAQREPGPHLIEAIVPAVG</sequence>
<reference evidence="6" key="1">
    <citation type="journal article" date="2019" name="Int. J. Syst. Evol. Microbiol.">
        <title>The Global Catalogue of Microorganisms (GCM) 10K type strain sequencing project: providing services to taxonomists for standard genome sequencing and annotation.</title>
        <authorList>
            <consortium name="The Broad Institute Genomics Platform"/>
            <consortium name="The Broad Institute Genome Sequencing Center for Infectious Disease"/>
            <person name="Wu L."/>
            <person name="Ma J."/>
        </authorList>
    </citation>
    <scope>NUCLEOTIDE SEQUENCE [LARGE SCALE GENOMIC DNA]</scope>
    <source>
        <strain evidence="6">JCM 17983</strain>
    </source>
</reference>
<protein>
    <submittedName>
        <fullName evidence="5">Acetolactate synthase large subunit</fullName>
    </submittedName>
</protein>
<feature type="domain" description="Thiamine pyrophosphate enzyme N-terminal TPP-binding" evidence="4">
    <location>
        <begin position="15"/>
        <end position="127"/>
    </location>
</feature>
<dbReference type="PANTHER" id="PTHR18968">
    <property type="entry name" value="THIAMINE PYROPHOSPHATE ENZYMES"/>
    <property type="match status" value="1"/>
</dbReference>
<comment type="caution">
    <text evidence="5">The sequence shown here is derived from an EMBL/GenBank/DDBJ whole genome shotgun (WGS) entry which is preliminary data.</text>
</comment>
<dbReference type="InterPro" id="IPR045229">
    <property type="entry name" value="TPP_enz"/>
</dbReference>
<keyword evidence="2" id="KW-0786">Thiamine pyrophosphate</keyword>
<dbReference type="SUPFAM" id="SSF52518">
    <property type="entry name" value="Thiamin diphosphate-binding fold (THDP-binding)"/>
    <property type="match status" value="2"/>
</dbReference>
<keyword evidence="6" id="KW-1185">Reference proteome</keyword>